<dbReference type="Proteomes" id="UP000321595">
    <property type="component" value="Chromosome"/>
</dbReference>
<keyword evidence="4" id="KW-1185">Reference proteome</keyword>
<dbReference type="GO" id="GO:0005829">
    <property type="term" value="C:cytosol"/>
    <property type="evidence" value="ECO:0007669"/>
    <property type="project" value="TreeGrafter"/>
</dbReference>
<feature type="compositionally biased region" description="Acidic residues" evidence="2">
    <location>
        <begin position="167"/>
        <end position="178"/>
    </location>
</feature>
<feature type="region of interest" description="Disordered" evidence="2">
    <location>
        <begin position="167"/>
        <end position="241"/>
    </location>
</feature>
<dbReference type="OrthoDB" id="9808943at2"/>
<dbReference type="GO" id="GO:0019239">
    <property type="term" value="F:deaminase activity"/>
    <property type="evidence" value="ECO:0007669"/>
    <property type="project" value="TreeGrafter"/>
</dbReference>
<dbReference type="InterPro" id="IPR035959">
    <property type="entry name" value="RutC-like_sf"/>
</dbReference>
<gene>
    <name evidence="3" type="ORF">FRD01_00370</name>
</gene>
<feature type="compositionally biased region" description="Basic and acidic residues" evidence="2">
    <location>
        <begin position="217"/>
        <end position="241"/>
    </location>
</feature>
<reference evidence="3 4" key="1">
    <citation type="submission" date="2019-08" db="EMBL/GenBank/DDBJ databases">
        <authorList>
            <person name="Liang Q."/>
        </authorList>
    </citation>
    <scope>NUCLEOTIDE SEQUENCE [LARGE SCALE GENOMIC DNA]</scope>
    <source>
        <strain evidence="3 4">V1718</strain>
    </source>
</reference>
<dbReference type="AlphaFoldDB" id="A0A5B8XJ19"/>
<dbReference type="Pfam" id="PF01042">
    <property type="entry name" value="Ribonuc_L-PSP"/>
    <property type="match status" value="1"/>
</dbReference>
<dbReference type="Gene3D" id="3.30.1330.40">
    <property type="entry name" value="RutC-like"/>
    <property type="match status" value="1"/>
</dbReference>
<dbReference type="InterPro" id="IPR006175">
    <property type="entry name" value="YjgF/YER057c/UK114"/>
</dbReference>
<evidence type="ECO:0000256" key="1">
    <source>
        <dbReference type="ARBA" id="ARBA00010552"/>
    </source>
</evidence>
<accession>A0A5B8XJ19</accession>
<evidence type="ECO:0000313" key="4">
    <source>
        <dbReference type="Proteomes" id="UP000321595"/>
    </source>
</evidence>
<feature type="compositionally biased region" description="Low complexity" evidence="2">
    <location>
        <begin position="145"/>
        <end position="157"/>
    </location>
</feature>
<dbReference type="FunFam" id="3.30.1330.40:FF:000001">
    <property type="entry name" value="L-PSP family endoribonuclease"/>
    <property type="match status" value="1"/>
</dbReference>
<dbReference type="EMBL" id="CP042467">
    <property type="protein sequence ID" value="QED25740.1"/>
    <property type="molecule type" value="Genomic_DNA"/>
</dbReference>
<dbReference type="InterPro" id="IPR006056">
    <property type="entry name" value="RidA"/>
</dbReference>
<feature type="region of interest" description="Disordered" evidence="2">
    <location>
        <begin position="141"/>
        <end position="160"/>
    </location>
</feature>
<comment type="similarity">
    <text evidence="1">Belongs to the RutC family.</text>
</comment>
<proteinExistence type="inferred from homology"/>
<sequence length="241" mass="25704">MHKKFIVDTARAPRAMGPFSQAVGYGALLFVSGQIALDPHTGKLNQGGIESQSRQVMDNIQGILMGAGLDLSHVLSVTIYLRNLNDFEIVNDVYNLYFDHGAPARSVVEVTRLPQDALIQVDAICAAPANYEALADEYEDEYPDYDPTYGDDGTGPDSADTVVPEVAEEATDDVEPETPAESQSEEPPSLPGTVQAATTLAGGFSPVAGLKLPAPGAKKDEPVAEEAKEEPGEKKEDSEDK</sequence>
<dbReference type="CDD" id="cd00448">
    <property type="entry name" value="YjgF_YER057c_UK114_family"/>
    <property type="match status" value="1"/>
</dbReference>
<dbReference type="RefSeq" id="WP_146956581.1">
    <property type="nucleotide sequence ID" value="NZ_CP042467.1"/>
</dbReference>
<dbReference type="SUPFAM" id="SSF55298">
    <property type="entry name" value="YjgF-like"/>
    <property type="match status" value="1"/>
</dbReference>
<name>A0A5B8XJ19_9DELT</name>
<organism evidence="3 4">
    <name type="scientific">Microvenator marinus</name>
    <dbReference type="NCBI Taxonomy" id="2600177"/>
    <lineage>
        <taxon>Bacteria</taxon>
        <taxon>Deltaproteobacteria</taxon>
        <taxon>Bradymonadales</taxon>
        <taxon>Microvenatoraceae</taxon>
        <taxon>Microvenator</taxon>
    </lineage>
</organism>
<dbReference type="PANTHER" id="PTHR11803:SF39">
    <property type="entry name" value="2-IMINOBUTANOATE_2-IMINOPROPANOATE DEAMINASE"/>
    <property type="match status" value="1"/>
</dbReference>
<protein>
    <submittedName>
        <fullName evidence="3">Uncharacterized protein</fullName>
    </submittedName>
</protein>
<dbReference type="NCBIfam" id="TIGR00004">
    <property type="entry name" value="Rid family detoxifying hydrolase"/>
    <property type="match status" value="1"/>
</dbReference>
<dbReference type="KEGG" id="bbae:FRD01_00370"/>
<evidence type="ECO:0000256" key="2">
    <source>
        <dbReference type="SAM" id="MobiDB-lite"/>
    </source>
</evidence>
<evidence type="ECO:0000313" key="3">
    <source>
        <dbReference type="EMBL" id="QED25740.1"/>
    </source>
</evidence>
<dbReference type="PANTHER" id="PTHR11803">
    <property type="entry name" value="2-IMINOBUTANOATE/2-IMINOPROPANOATE DEAMINASE RIDA"/>
    <property type="match status" value="1"/>
</dbReference>